<dbReference type="InterPro" id="IPR036884">
    <property type="entry name" value="2Fe-2S-bd_dom_sf"/>
</dbReference>
<dbReference type="Pfam" id="PF01799">
    <property type="entry name" value="Fer2_2"/>
    <property type="match status" value="1"/>
</dbReference>
<comment type="pathway">
    <text evidence="6">Alkaloid degradation; nicotine degradation.</text>
</comment>
<dbReference type="GO" id="GO:0051537">
    <property type="term" value="F:2 iron, 2 sulfur cluster binding"/>
    <property type="evidence" value="ECO:0007669"/>
    <property type="project" value="UniProtKB-KW"/>
</dbReference>
<gene>
    <name evidence="8" type="ORF">QH73_0015305</name>
</gene>
<dbReference type="PANTHER" id="PTHR44379">
    <property type="entry name" value="OXIDOREDUCTASE WITH IRON-SULFUR SUBUNIT"/>
    <property type="match status" value="1"/>
</dbReference>
<evidence type="ECO:0000313" key="8">
    <source>
        <dbReference type="EMBL" id="NHC35997.1"/>
    </source>
</evidence>
<dbReference type="OrthoDB" id="9796880at2"/>
<feature type="domain" description="2Fe-2S ferredoxin-type" evidence="7">
    <location>
        <begin position="1"/>
        <end position="77"/>
    </location>
</feature>
<dbReference type="Gene3D" id="3.10.20.30">
    <property type="match status" value="1"/>
</dbReference>
<dbReference type="FunFam" id="3.10.20.30:FF:000020">
    <property type="entry name" value="Xanthine dehydrogenase iron-sulfur subunit"/>
    <property type="match status" value="1"/>
</dbReference>
<dbReference type="Pfam" id="PF00111">
    <property type="entry name" value="Fer2"/>
    <property type="match status" value="1"/>
</dbReference>
<dbReference type="PROSITE" id="PS51085">
    <property type="entry name" value="2FE2S_FER_2"/>
    <property type="match status" value="1"/>
</dbReference>
<dbReference type="PROSITE" id="PS00197">
    <property type="entry name" value="2FE2S_FER_1"/>
    <property type="match status" value="1"/>
</dbReference>
<evidence type="ECO:0000256" key="3">
    <source>
        <dbReference type="ARBA" id="ARBA00023002"/>
    </source>
</evidence>
<evidence type="ECO:0000256" key="2">
    <source>
        <dbReference type="ARBA" id="ARBA00022723"/>
    </source>
</evidence>
<evidence type="ECO:0000256" key="1">
    <source>
        <dbReference type="ARBA" id="ARBA00022714"/>
    </source>
</evidence>
<dbReference type="InterPro" id="IPR001041">
    <property type="entry name" value="2Fe-2S_ferredoxin-type"/>
</dbReference>
<dbReference type="InterPro" id="IPR002888">
    <property type="entry name" value="2Fe-2S-bd"/>
</dbReference>
<dbReference type="GO" id="GO:0046872">
    <property type="term" value="F:metal ion binding"/>
    <property type="evidence" value="ECO:0007669"/>
    <property type="project" value="UniProtKB-KW"/>
</dbReference>
<dbReference type="Gene3D" id="1.10.150.120">
    <property type="entry name" value="[2Fe-2S]-binding domain"/>
    <property type="match status" value="1"/>
</dbReference>
<organism evidence="8 9">
    <name type="scientific">Scytonema millei VB511283</name>
    <dbReference type="NCBI Taxonomy" id="1245923"/>
    <lineage>
        <taxon>Bacteria</taxon>
        <taxon>Bacillati</taxon>
        <taxon>Cyanobacteriota</taxon>
        <taxon>Cyanophyceae</taxon>
        <taxon>Nostocales</taxon>
        <taxon>Scytonemataceae</taxon>
        <taxon>Scytonema</taxon>
    </lineage>
</organism>
<dbReference type="EMBL" id="JTJC03000004">
    <property type="protein sequence ID" value="NHC35997.1"/>
    <property type="molecule type" value="Genomic_DNA"/>
</dbReference>
<protein>
    <submittedName>
        <fullName evidence="8">(2Fe-2S)-binding protein</fullName>
    </submittedName>
</protein>
<evidence type="ECO:0000256" key="4">
    <source>
        <dbReference type="ARBA" id="ARBA00023004"/>
    </source>
</evidence>
<keyword evidence="2" id="KW-0479">Metal-binding</keyword>
<keyword evidence="3" id="KW-0560">Oxidoreductase</keyword>
<keyword evidence="9" id="KW-1185">Reference proteome</keyword>
<proteinExistence type="predicted"/>
<name>A0A9X5E8I2_9CYAN</name>
<dbReference type="CDD" id="cd00207">
    <property type="entry name" value="fer2"/>
    <property type="match status" value="1"/>
</dbReference>
<keyword evidence="1" id="KW-0001">2Fe-2S</keyword>
<dbReference type="InterPro" id="IPR012675">
    <property type="entry name" value="Beta-grasp_dom_sf"/>
</dbReference>
<dbReference type="AlphaFoldDB" id="A0A9X5E8I2"/>
<evidence type="ECO:0000313" key="9">
    <source>
        <dbReference type="Proteomes" id="UP000031532"/>
    </source>
</evidence>
<evidence type="ECO:0000256" key="6">
    <source>
        <dbReference type="ARBA" id="ARBA00060707"/>
    </source>
</evidence>
<dbReference type="InterPro" id="IPR006058">
    <property type="entry name" value="2Fe2S_fd_BS"/>
</dbReference>
<evidence type="ECO:0000256" key="5">
    <source>
        <dbReference type="ARBA" id="ARBA00023014"/>
    </source>
</evidence>
<dbReference type="PANTHER" id="PTHR44379:SF5">
    <property type="entry name" value="OXIDOREDUCTASE WITH IRON-SULFUR SUBUNIT"/>
    <property type="match status" value="1"/>
</dbReference>
<comment type="caution">
    <text evidence="8">The sequence shown here is derived from an EMBL/GenBank/DDBJ whole genome shotgun (WGS) entry which is preliminary data.</text>
</comment>
<sequence length="190" mass="20628">MQTLIKVNGKQYTADVEPRLLLVDFLRDVLNLTGTKSGCDTGQCGACTVMLNGVSVKSCTVLAVQADGSDVMTIEGVAQNGQLSALQEGFWNMHGLQCGFCTPAMIMSLMDLLQNNPRPSEAEIRDWLDGIFCRCGVYPNAIRAVHYAVEKNAVEKMQPESLTAKPQPVTAKERLPIARTANVPLKAKSQ</sequence>
<dbReference type="RefSeq" id="WP_039717811.1">
    <property type="nucleotide sequence ID" value="NZ_JTJC03000004.1"/>
</dbReference>
<dbReference type="InterPro" id="IPR036010">
    <property type="entry name" value="2Fe-2S_ferredoxin-like_sf"/>
</dbReference>
<keyword evidence="5" id="KW-0411">Iron-sulfur</keyword>
<evidence type="ECO:0000259" key="7">
    <source>
        <dbReference type="PROSITE" id="PS51085"/>
    </source>
</evidence>
<dbReference type="SUPFAM" id="SSF54292">
    <property type="entry name" value="2Fe-2S ferredoxin-like"/>
    <property type="match status" value="1"/>
</dbReference>
<dbReference type="GO" id="GO:0016491">
    <property type="term" value="F:oxidoreductase activity"/>
    <property type="evidence" value="ECO:0007669"/>
    <property type="project" value="UniProtKB-KW"/>
</dbReference>
<keyword evidence="4" id="KW-0408">Iron</keyword>
<dbReference type="Proteomes" id="UP000031532">
    <property type="component" value="Unassembled WGS sequence"/>
</dbReference>
<dbReference type="InterPro" id="IPR051452">
    <property type="entry name" value="Diverse_Oxidoreductases"/>
</dbReference>
<accession>A0A9X5E8I2</accession>
<dbReference type="SUPFAM" id="SSF47741">
    <property type="entry name" value="CO dehydrogenase ISP C-domain like"/>
    <property type="match status" value="1"/>
</dbReference>
<reference evidence="8 9" key="1">
    <citation type="journal article" date="2015" name="Genome Announc.">
        <title>Draft Genome Sequence of the Terrestrial Cyanobacterium Scytonema millei VB511283, Isolated from Eastern India.</title>
        <authorList>
            <person name="Sen D."/>
            <person name="Chandrababunaidu M.M."/>
            <person name="Singh D."/>
            <person name="Sanghi N."/>
            <person name="Ghorai A."/>
            <person name="Mishra G.P."/>
            <person name="Madduluri M."/>
            <person name="Adhikary S.P."/>
            <person name="Tripathy S."/>
        </authorList>
    </citation>
    <scope>NUCLEOTIDE SEQUENCE [LARGE SCALE GENOMIC DNA]</scope>
    <source>
        <strain evidence="8 9">VB511283</strain>
    </source>
</reference>